<keyword evidence="5" id="KW-1185">Reference proteome</keyword>
<organism evidence="4 5">
    <name type="scientific">Paraburkholderia fungorum</name>
    <dbReference type="NCBI Taxonomy" id="134537"/>
    <lineage>
        <taxon>Bacteria</taxon>
        <taxon>Pseudomonadati</taxon>
        <taxon>Pseudomonadota</taxon>
        <taxon>Betaproteobacteria</taxon>
        <taxon>Burkholderiales</taxon>
        <taxon>Burkholderiaceae</taxon>
        <taxon>Paraburkholderia</taxon>
    </lineage>
</organism>
<dbReference type="GO" id="GO:0003677">
    <property type="term" value="F:DNA binding"/>
    <property type="evidence" value="ECO:0007669"/>
    <property type="project" value="UniProtKB-UniRule"/>
</dbReference>
<dbReference type="SUPFAM" id="SSF48452">
    <property type="entry name" value="TPR-like"/>
    <property type="match status" value="1"/>
</dbReference>
<dbReference type="Gene3D" id="1.25.40.10">
    <property type="entry name" value="Tetratricopeptide repeat domain"/>
    <property type="match status" value="2"/>
</dbReference>
<evidence type="ECO:0000259" key="3">
    <source>
        <dbReference type="PROSITE" id="PS51755"/>
    </source>
</evidence>
<dbReference type="SUPFAM" id="SSF46894">
    <property type="entry name" value="C-terminal effector domain of the bipartite response regulators"/>
    <property type="match status" value="1"/>
</dbReference>
<dbReference type="PROSITE" id="PS51755">
    <property type="entry name" value="OMPR_PHOB"/>
    <property type="match status" value="1"/>
</dbReference>
<dbReference type="GO" id="GO:0000160">
    <property type="term" value="P:phosphorelay signal transduction system"/>
    <property type="evidence" value="ECO:0007669"/>
    <property type="project" value="InterPro"/>
</dbReference>
<accession>A0A1H1HD66</accession>
<dbReference type="OrthoDB" id="1971692at2"/>
<feature type="DNA-binding region" description="OmpR/PhoB-type" evidence="2">
    <location>
        <begin position="4"/>
        <end position="104"/>
    </location>
</feature>
<dbReference type="SMART" id="SM00862">
    <property type="entry name" value="Trans_reg_C"/>
    <property type="match status" value="1"/>
</dbReference>
<dbReference type="Proteomes" id="UP000183487">
    <property type="component" value="Unassembled WGS sequence"/>
</dbReference>
<dbReference type="EMBL" id="FNKP01000002">
    <property type="protein sequence ID" value="SDR23048.1"/>
    <property type="molecule type" value="Genomic_DNA"/>
</dbReference>
<gene>
    <name evidence="4" type="ORF">SAMN05443245_3743</name>
</gene>
<dbReference type="InterPro" id="IPR036388">
    <property type="entry name" value="WH-like_DNA-bd_sf"/>
</dbReference>
<dbReference type="CDD" id="cd00383">
    <property type="entry name" value="trans_reg_C"/>
    <property type="match status" value="1"/>
</dbReference>
<feature type="domain" description="OmpR/PhoB-type" evidence="3">
    <location>
        <begin position="4"/>
        <end position="104"/>
    </location>
</feature>
<dbReference type="GO" id="GO:0006355">
    <property type="term" value="P:regulation of DNA-templated transcription"/>
    <property type="evidence" value="ECO:0007669"/>
    <property type="project" value="InterPro"/>
</dbReference>
<dbReference type="Gene3D" id="1.10.10.10">
    <property type="entry name" value="Winged helix-like DNA-binding domain superfamily/Winged helix DNA-binding domain"/>
    <property type="match status" value="1"/>
</dbReference>
<evidence type="ECO:0000313" key="4">
    <source>
        <dbReference type="EMBL" id="SDR23048.1"/>
    </source>
</evidence>
<keyword evidence="1 2" id="KW-0238">DNA-binding</keyword>
<sequence length="586" mass="66098">MNTRSIFRIADIELDVERYELRRGGVQIPLERQPMELLIMMALRHEQLVTRADIARSLWGGSAFRETDNGINTAIRKIRVALGESPDQPEYLVTVKGKGYRLNVTPSAGEEVVSLPGDALRMLVLPFSNHTTSRALDPFCDALADEVSAAIGAVDPAHVLVIARTTAAQYRTITHGIADIGRHLSLDYILEGSVAIDGAQMRILTQLVRCMDQVQVWSAAYEPVSQAHFDICREVRSAFARDVMGALTTPGLHPLSRRSPINPAAHDDWLRGRFYWTRRVHFDAGFAAHHALSDEDFVRALAYFESAVERDPTYALGYVGLSNVFGSTAAHGFYAPKDGYPRAREAALHALQLDANLPEAHQALAGVHYFYDWDWRSAEAEFLEALRINPSHAETSRLYARLLLVQGRDAEGRAQFERAERADPIGFEGSRVFGLVQSGQYDEAIAEYCLHERRAHSPLVHQLVATAFEIRGLYDDAVEATVEALFCSNAFARAEKIREAWDAGGYRDVLQWYLRDLTARAAQRYISPFLFAELYARLAQPEPMFRWLEASLAERSPRMCELRTNPWFRRFRSMGRFRSVEKRIGL</sequence>
<name>A0A1H1HD66_9BURK</name>
<reference evidence="5" key="1">
    <citation type="submission" date="2016-10" db="EMBL/GenBank/DDBJ databases">
        <authorList>
            <person name="Varghese N."/>
        </authorList>
    </citation>
    <scope>NUCLEOTIDE SEQUENCE [LARGE SCALE GENOMIC DNA]</scope>
    <source>
        <strain evidence="5">GAS106B</strain>
    </source>
</reference>
<dbReference type="RefSeq" id="WP_074767444.1">
    <property type="nucleotide sequence ID" value="NZ_FNKP01000002.1"/>
</dbReference>
<dbReference type="InterPro" id="IPR016032">
    <property type="entry name" value="Sig_transdc_resp-reg_C-effctor"/>
</dbReference>
<evidence type="ECO:0000256" key="1">
    <source>
        <dbReference type="ARBA" id="ARBA00023125"/>
    </source>
</evidence>
<evidence type="ECO:0000313" key="5">
    <source>
        <dbReference type="Proteomes" id="UP000183487"/>
    </source>
</evidence>
<dbReference type="InterPro" id="IPR011990">
    <property type="entry name" value="TPR-like_helical_dom_sf"/>
</dbReference>
<proteinExistence type="predicted"/>
<dbReference type="InterPro" id="IPR001867">
    <property type="entry name" value="OmpR/PhoB-type_DNA-bd"/>
</dbReference>
<protein>
    <submittedName>
        <fullName evidence="4">Transcriptional regulatory protein, C terminal</fullName>
    </submittedName>
</protein>
<dbReference type="AlphaFoldDB" id="A0A1H1HD66"/>
<dbReference type="Pfam" id="PF00486">
    <property type="entry name" value="Trans_reg_C"/>
    <property type="match status" value="1"/>
</dbReference>
<evidence type="ECO:0000256" key="2">
    <source>
        <dbReference type="PROSITE-ProRule" id="PRU01091"/>
    </source>
</evidence>